<sequence>MENQEGLSDVENPPSVENLSITEEVDLNSMEDVIITESGGQQNRDIPNRNKHLKTIALNILKYLPEDILREEPDFSAIKSSGVTIPDNGLCTYCEKPILSDNSPRSVVINVCGHIHHRSCAKEIDRRGVLSCGTCHASDDSDPLILTTQTNKCAKCSQEISTQPSEPLVTFPSCKHIVHFECIEINRKLCPKCPTNYDLEKEGFYISPEIPRKRRRQEGEQKSTRGSKAQTIIRELSDFTLDELSINAPSESLNMQDVSNQLHKMYYDIDVAEKKGDQANRDVVLNYFRFGKALSERLSVLLQKKPPQTAHTDLNSEVQDKLPDHVNRSMVRKRVDTARKIYDIFSVIGEDKIRRIKSFTASSFSDLTRPEVAYIIKNFKD</sequence>
<evidence type="ECO:0000313" key="4">
    <source>
        <dbReference type="EMBL" id="PKY49811.1"/>
    </source>
</evidence>
<dbReference type="VEuPathDB" id="FungiDB:RhiirFUN_001579"/>
<dbReference type="PROSITE" id="PS50089">
    <property type="entry name" value="ZF_RING_2"/>
    <property type="match status" value="2"/>
</dbReference>
<evidence type="ECO:0000259" key="3">
    <source>
        <dbReference type="PROSITE" id="PS50089"/>
    </source>
</evidence>
<keyword evidence="5" id="KW-1185">Reference proteome</keyword>
<keyword evidence="1" id="KW-0863">Zinc-finger</keyword>
<dbReference type="Gene3D" id="3.30.40.10">
    <property type="entry name" value="Zinc/RING finger domain, C3HC4 (zinc finger)"/>
    <property type="match status" value="1"/>
</dbReference>
<evidence type="ECO:0000313" key="5">
    <source>
        <dbReference type="Proteomes" id="UP000234323"/>
    </source>
</evidence>
<comment type="caution">
    <text evidence="4">The sequence shown here is derived from an EMBL/GenBank/DDBJ whole genome shotgun (WGS) entry which is preliminary data.</text>
</comment>
<dbReference type="SMART" id="SM00184">
    <property type="entry name" value="RING"/>
    <property type="match status" value="2"/>
</dbReference>
<proteinExistence type="predicted"/>
<dbReference type="SUPFAM" id="SSF57850">
    <property type="entry name" value="RING/U-box"/>
    <property type="match status" value="2"/>
</dbReference>
<dbReference type="InterPro" id="IPR001841">
    <property type="entry name" value="Znf_RING"/>
</dbReference>
<feature type="domain" description="RING-type" evidence="3">
    <location>
        <begin position="153"/>
        <end position="193"/>
    </location>
</feature>
<dbReference type="VEuPathDB" id="FungiDB:FUN_006023"/>
<dbReference type="GO" id="GO:0008270">
    <property type="term" value="F:zinc ion binding"/>
    <property type="evidence" value="ECO:0007669"/>
    <property type="project" value="UniProtKB-KW"/>
</dbReference>
<evidence type="ECO:0000256" key="2">
    <source>
        <dbReference type="SAM" id="MobiDB-lite"/>
    </source>
</evidence>
<feature type="region of interest" description="Disordered" evidence="2">
    <location>
        <begin position="208"/>
        <end position="229"/>
    </location>
</feature>
<feature type="domain" description="RING-type" evidence="3">
    <location>
        <begin position="91"/>
        <end position="136"/>
    </location>
</feature>
<reference evidence="4 5" key="1">
    <citation type="submission" date="2015-10" db="EMBL/GenBank/DDBJ databases">
        <title>Genome analyses suggest a sexual origin of heterokaryosis in a supposedly ancient asexual fungus.</title>
        <authorList>
            <person name="Ropars J."/>
            <person name="Sedzielewska K."/>
            <person name="Noel J."/>
            <person name="Charron P."/>
            <person name="Farinelli L."/>
            <person name="Marton T."/>
            <person name="Kruger M."/>
            <person name="Pelin A."/>
            <person name="Brachmann A."/>
            <person name="Corradi N."/>
        </authorList>
    </citation>
    <scope>NUCLEOTIDE SEQUENCE [LARGE SCALE GENOMIC DNA]</scope>
    <source>
        <strain evidence="4 5">A4</strain>
    </source>
</reference>
<dbReference type="EMBL" id="LLXI01000787">
    <property type="protein sequence ID" value="PKY49811.1"/>
    <property type="molecule type" value="Genomic_DNA"/>
</dbReference>
<protein>
    <recommendedName>
        <fullName evidence="3">RING-type domain-containing protein</fullName>
    </recommendedName>
</protein>
<accession>A0A2I1GT41</accession>
<gene>
    <name evidence="4" type="ORF">RhiirA4_423241</name>
</gene>
<name>A0A2I1GT41_9GLOM</name>
<dbReference type="Proteomes" id="UP000234323">
    <property type="component" value="Unassembled WGS sequence"/>
</dbReference>
<keyword evidence="1" id="KW-0479">Metal-binding</keyword>
<keyword evidence="1" id="KW-0862">Zinc</keyword>
<organism evidence="4 5">
    <name type="scientific">Rhizophagus irregularis</name>
    <dbReference type="NCBI Taxonomy" id="588596"/>
    <lineage>
        <taxon>Eukaryota</taxon>
        <taxon>Fungi</taxon>
        <taxon>Fungi incertae sedis</taxon>
        <taxon>Mucoromycota</taxon>
        <taxon>Glomeromycotina</taxon>
        <taxon>Glomeromycetes</taxon>
        <taxon>Glomerales</taxon>
        <taxon>Glomeraceae</taxon>
        <taxon>Rhizophagus</taxon>
    </lineage>
</organism>
<dbReference type="VEuPathDB" id="FungiDB:RhiirA1_121006"/>
<evidence type="ECO:0000256" key="1">
    <source>
        <dbReference type="PROSITE-ProRule" id="PRU00175"/>
    </source>
</evidence>
<dbReference type="AlphaFoldDB" id="A0A2I1GT41"/>
<dbReference type="InterPro" id="IPR013083">
    <property type="entry name" value="Znf_RING/FYVE/PHD"/>
</dbReference>